<keyword evidence="1 3" id="KW-0547">Nucleotide-binding</keyword>
<evidence type="ECO:0000313" key="5">
    <source>
        <dbReference type="EMBL" id="ELR22597.1"/>
    </source>
</evidence>
<keyword evidence="2 3" id="KW-0067">ATP-binding</keyword>
<feature type="domain" description="Protein kinase" evidence="4">
    <location>
        <begin position="40"/>
        <end position="267"/>
    </location>
</feature>
<dbReference type="AlphaFoldDB" id="L8HBJ9"/>
<dbReference type="InterPro" id="IPR000719">
    <property type="entry name" value="Prot_kinase_dom"/>
</dbReference>
<organism evidence="5 6">
    <name type="scientific">Acanthamoeba castellanii (strain ATCC 30010 / Neff)</name>
    <dbReference type="NCBI Taxonomy" id="1257118"/>
    <lineage>
        <taxon>Eukaryota</taxon>
        <taxon>Amoebozoa</taxon>
        <taxon>Discosea</taxon>
        <taxon>Longamoebia</taxon>
        <taxon>Centramoebida</taxon>
        <taxon>Acanthamoebidae</taxon>
        <taxon>Acanthamoeba</taxon>
    </lineage>
</organism>
<dbReference type="GO" id="GO:0005524">
    <property type="term" value="F:ATP binding"/>
    <property type="evidence" value="ECO:0007669"/>
    <property type="project" value="UniProtKB-UniRule"/>
</dbReference>
<keyword evidence="6" id="KW-1185">Reference proteome</keyword>
<keyword evidence="5" id="KW-0418">Kinase</keyword>
<feature type="binding site" evidence="3">
    <location>
        <position position="69"/>
    </location>
    <ligand>
        <name>ATP</name>
        <dbReference type="ChEBI" id="CHEBI:30616"/>
    </ligand>
</feature>
<sequence length="316" mass="35735">MERLLSGGDAECSVQRVKDKNSKGKETAIEVDEAAFLAKYKMGQELGRGSYSIVKRATNRKTKEKVAVKIVNRALISTDDERHLQQELEIAKRVHHPNIIRIYEHIETKDTVYIVMELAEGGELFERIVAKGHYSEATAKAIIRDLKPENLLEKSRSDDIHVLVADFGLACIIAPEVLTGESFGLEVDMWSLGVITYILLCGYPPFHDDANRTKVIYKLIKQGKYEYAPEQSWQGVSSVAKDFIDHLLVVDYRQRFTAKQALAHPWLSGHKADHHAHHLPHLATQLGSYIHLRKSDESNKPKLGGHLHFGHKHSHS</sequence>
<dbReference type="PROSITE" id="PS50011">
    <property type="entry name" value="PROTEIN_KINASE_DOM"/>
    <property type="match status" value="1"/>
</dbReference>
<dbReference type="Pfam" id="PF00069">
    <property type="entry name" value="Pkinase"/>
    <property type="match status" value="1"/>
</dbReference>
<reference evidence="5 6" key="1">
    <citation type="journal article" date="2013" name="Genome Biol.">
        <title>Genome of Acanthamoeba castellanii highlights extensive lateral gene transfer and early evolution of tyrosine kinase signaling.</title>
        <authorList>
            <person name="Clarke M."/>
            <person name="Lohan A.J."/>
            <person name="Liu B."/>
            <person name="Lagkouvardos I."/>
            <person name="Roy S."/>
            <person name="Zafar N."/>
            <person name="Bertelli C."/>
            <person name="Schilde C."/>
            <person name="Kianianmomeni A."/>
            <person name="Burglin T.R."/>
            <person name="Frech C."/>
            <person name="Turcotte B."/>
            <person name="Kopec K.O."/>
            <person name="Synnott J.M."/>
            <person name="Choo C."/>
            <person name="Paponov I."/>
            <person name="Finkler A."/>
            <person name="Soon Heng Tan C."/>
            <person name="Hutchins A.P."/>
            <person name="Weinmeier T."/>
            <person name="Rattei T."/>
            <person name="Chu J.S."/>
            <person name="Gimenez G."/>
            <person name="Irimia M."/>
            <person name="Rigden D.J."/>
            <person name="Fitzpatrick D.A."/>
            <person name="Lorenzo-Morales J."/>
            <person name="Bateman A."/>
            <person name="Chiu C.H."/>
            <person name="Tang P."/>
            <person name="Hegemann P."/>
            <person name="Fromm H."/>
            <person name="Raoult D."/>
            <person name="Greub G."/>
            <person name="Miranda-Saavedra D."/>
            <person name="Chen N."/>
            <person name="Nash P."/>
            <person name="Ginger M.L."/>
            <person name="Horn M."/>
            <person name="Schaap P."/>
            <person name="Caler L."/>
            <person name="Loftus B."/>
        </authorList>
    </citation>
    <scope>NUCLEOTIDE SEQUENCE [LARGE SCALE GENOMIC DNA]</scope>
    <source>
        <strain evidence="5 6">Neff</strain>
    </source>
</reference>
<keyword evidence="5" id="KW-0808">Transferase</keyword>
<dbReference type="Gene3D" id="1.10.510.10">
    <property type="entry name" value="Transferase(Phosphotransferase) domain 1"/>
    <property type="match status" value="1"/>
</dbReference>
<dbReference type="Gene3D" id="3.30.200.20">
    <property type="entry name" value="Phosphorylase Kinase, domain 1"/>
    <property type="match status" value="1"/>
</dbReference>
<dbReference type="InterPro" id="IPR011009">
    <property type="entry name" value="Kinase-like_dom_sf"/>
</dbReference>
<dbReference type="OrthoDB" id="40902at2759"/>
<name>L8HBJ9_ACACF</name>
<evidence type="ECO:0000256" key="3">
    <source>
        <dbReference type="PROSITE-ProRule" id="PRU10141"/>
    </source>
</evidence>
<dbReference type="STRING" id="1257118.L8HBJ9"/>
<accession>L8HBJ9</accession>
<protein>
    <submittedName>
        <fullName evidence="5">Calcium/ calmodulindependent protein kinase, putative</fullName>
    </submittedName>
</protein>
<evidence type="ECO:0000259" key="4">
    <source>
        <dbReference type="PROSITE" id="PS50011"/>
    </source>
</evidence>
<dbReference type="SUPFAM" id="SSF56112">
    <property type="entry name" value="Protein kinase-like (PK-like)"/>
    <property type="match status" value="1"/>
</dbReference>
<dbReference type="VEuPathDB" id="AmoebaDB:ACA1_034290"/>
<gene>
    <name evidence="5" type="ORF">ACA1_034290</name>
</gene>
<dbReference type="Proteomes" id="UP000011083">
    <property type="component" value="Unassembled WGS sequence"/>
</dbReference>
<proteinExistence type="predicted"/>
<dbReference type="CDD" id="cd05117">
    <property type="entry name" value="STKc_CAMK"/>
    <property type="match status" value="1"/>
</dbReference>
<dbReference type="RefSeq" id="XP_004349718.1">
    <property type="nucleotide sequence ID" value="XM_004349668.1"/>
</dbReference>
<evidence type="ECO:0000313" key="6">
    <source>
        <dbReference type="Proteomes" id="UP000011083"/>
    </source>
</evidence>
<dbReference type="PANTHER" id="PTHR24347">
    <property type="entry name" value="SERINE/THREONINE-PROTEIN KINASE"/>
    <property type="match status" value="1"/>
</dbReference>
<dbReference type="EMBL" id="KB007879">
    <property type="protein sequence ID" value="ELR22597.1"/>
    <property type="molecule type" value="Genomic_DNA"/>
</dbReference>
<evidence type="ECO:0000256" key="1">
    <source>
        <dbReference type="ARBA" id="ARBA00022741"/>
    </source>
</evidence>
<dbReference type="InterPro" id="IPR017441">
    <property type="entry name" value="Protein_kinase_ATP_BS"/>
</dbReference>
<evidence type="ECO:0000256" key="2">
    <source>
        <dbReference type="ARBA" id="ARBA00022840"/>
    </source>
</evidence>
<dbReference type="SMART" id="SM00220">
    <property type="entry name" value="S_TKc"/>
    <property type="match status" value="1"/>
</dbReference>
<dbReference type="PROSITE" id="PS00107">
    <property type="entry name" value="PROTEIN_KINASE_ATP"/>
    <property type="match status" value="1"/>
</dbReference>
<dbReference type="KEGG" id="acan:ACA1_034290"/>
<dbReference type="FunFam" id="3.30.200.20:FF:000042">
    <property type="entry name" value="Aurora kinase A"/>
    <property type="match status" value="1"/>
</dbReference>
<dbReference type="GeneID" id="14923542"/>
<dbReference type="GO" id="GO:0004672">
    <property type="term" value="F:protein kinase activity"/>
    <property type="evidence" value="ECO:0007669"/>
    <property type="project" value="InterPro"/>
</dbReference>